<name>A0A8T7LWA1_9CHLR</name>
<dbReference type="InterPro" id="IPR001269">
    <property type="entry name" value="DUS_fam"/>
</dbReference>
<dbReference type="InterPro" id="IPR024036">
    <property type="entry name" value="tRNA-dHydroUridine_Synthase_C"/>
</dbReference>
<dbReference type="PANTHER" id="PTHR45846:SF1">
    <property type="entry name" value="TRNA-DIHYDROURIDINE(47) SYNTHASE [NAD(P)(+)]-LIKE"/>
    <property type="match status" value="1"/>
</dbReference>
<dbReference type="Gene3D" id="3.20.20.70">
    <property type="entry name" value="Aldolase class I"/>
    <property type="match status" value="1"/>
</dbReference>
<dbReference type="EMBL" id="JACATZ010000001">
    <property type="protein sequence ID" value="NWJ45223.1"/>
    <property type="molecule type" value="Genomic_DNA"/>
</dbReference>
<evidence type="ECO:0000256" key="4">
    <source>
        <dbReference type="ARBA" id="ARBA00022630"/>
    </source>
</evidence>
<organism evidence="16 18">
    <name type="scientific">Candidatus Chlorohelix allophototropha</name>
    <dbReference type="NCBI Taxonomy" id="3003348"/>
    <lineage>
        <taxon>Bacteria</taxon>
        <taxon>Bacillati</taxon>
        <taxon>Chloroflexota</taxon>
        <taxon>Chloroflexia</taxon>
        <taxon>Candidatus Chloroheliales</taxon>
        <taxon>Candidatus Chloroheliaceae</taxon>
        <taxon>Candidatus Chlorohelix</taxon>
    </lineage>
</organism>
<dbReference type="Pfam" id="PF01207">
    <property type="entry name" value="Dus"/>
    <property type="match status" value="1"/>
</dbReference>
<dbReference type="Gene3D" id="1.10.1200.80">
    <property type="entry name" value="Putative flavin oxidoreducatase, domain 2"/>
    <property type="match status" value="1"/>
</dbReference>
<keyword evidence="3" id="KW-0820">tRNA-binding</keyword>
<dbReference type="AlphaFoldDB" id="A0A8T7LWA1"/>
<evidence type="ECO:0000256" key="8">
    <source>
        <dbReference type="ARBA" id="ARBA00022884"/>
    </source>
</evidence>
<dbReference type="InterPro" id="IPR013785">
    <property type="entry name" value="Aldolase_TIM"/>
</dbReference>
<keyword evidence="7" id="KW-0521">NADP</keyword>
<protein>
    <recommendedName>
        <fullName evidence="12">tRNA-dihydrouridine synthase</fullName>
        <ecNumber evidence="12">1.3.1.-</ecNumber>
    </recommendedName>
</protein>
<comment type="similarity">
    <text evidence="12">Belongs to the dus family.</text>
</comment>
<comment type="catalytic activity">
    <reaction evidence="11">
        <text>a 5,6-dihydrouridine in tRNA + NAD(+) = a uridine in tRNA + NADH + H(+)</text>
        <dbReference type="Rhea" id="RHEA:54452"/>
        <dbReference type="Rhea" id="RHEA-COMP:13339"/>
        <dbReference type="Rhea" id="RHEA-COMP:13887"/>
        <dbReference type="ChEBI" id="CHEBI:15378"/>
        <dbReference type="ChEBI" id="CHEBI:57540"/>
        <dbReference type="ChEBI" id="CHEBI:57945"/>
        <dbReference type="ChEBI" id="CHEBI:65315"/>
        <dbReference type="ChEBI" id="CHEBI:74443"/>
    </reaction>
</comment>
<reference evidence="17" key="2">
    <citation type="journal article" date="2024" name="Nature">
        <title>Anoxygenic phototroph of the Chloroflexota uses a type I reaction centre.</title>
        <authorList>
            <person name="Tsuji J.M."/>
            <person name="Shaw N.A."/>
            <person name="Nagashima S."/>
            <person name="Venkiteswaran J.J."/>
            <person name="Schiff S.L."/>
            <person name="Watanabe T."/>
            <person name="Fukui M."/>
            <person name="Hanada S."/>
            <person name="Tank M."/>
            <person name="Neufeld J.D."/>
        </authorList>
    </citation>
    <scope>NUCLEOTIDE SEQUENCE</scope>
    <source>
        <strain evidence="17">L227-S17</strain>
    </source>
</reference>
<dbReference type="GO" id="GO:0050660">
    <property type="term" value="F:flavin adenine dinucleotide binding"/>
    <property type="evidence" value="ECO:0007669"/>
    <property type="project" value="InterPro"/>
</dbReference>
<dbReference type="Proteomes" id="UP000521676">
    <property type="component" value="Unassembled WGS sequence"/>
</dbReference>
<evidence type="ECO:0000256" key="1">
    <source>
        <dbReference type="ARBA" id="ARBA00001917"/>
    </source>
</evidence>
<evidence type="ECO:0000256" key="14">
    <source>
        <dbReference type="PIRSR" id="PIRSR006621-2"/>
    </source>
</evidence>
<comment type="catalytic activity">
    <reaction evidence="10">
        <text>a 5,6-dihydrouridine in tRNA + NADP(+) = a uridine in tRNA + NADPH + H(+)</text>
        <dbReference type="Rhea" id="RHEA:23624"/>
        <dbReference type="Rhea" id="RHEA-COMP:13339"/>
        <dbReference type="Rhea" id="RHEA-COMP:13887"/>
        <dbReference type="ChEBI" id="CHEBI:15378"/>
        <dbReference type="ChEBI" id="CHEBI:57783"/>
        <dbReference type="ChEBI" id="CHEBI:58349"/>
        <dbReference type="ChEBI" id="CHEBI:65315"/>
        <dbReference type="ChEBI" id="CHEBI:74443"/>
    </reaction>
</comment>
<dbReference type="PROSITE" id="PS01136">
    <property type="entry name" value="UPF0034"/>
    <property type="match status" value="1"/>
</dbReference>
<keyword evidence="4 12" id="KW-0285">Flavoprotein</keyword>
<evidence type="ECO:0000313" key="17">
    <source>
        <dbReference type="EMBL" id="WJW67099.1"/>
    </source>
</evidence>
<evidence type="ECO:0000256" key="2">
    <source>
        <dbReference type="ARBA" id="ARBA00002790"/>
    </source>
</evidence>
<keyword evidence="19" id="KW-1185">Reference proteome</keyword>
<keyword evidence="9 12" id="KW-0560">Oxidoreductase</keyword>
<dbReference type="RefSeq" id="WP_341468995.1">
    <property type="nucleotide sequence ID" value="NZ_CP128399.1"/>
</dbReference>
<dbReference type="InterPro" id="IPR018517">
    <property type="entry name" value="tRNA_hU_synthase_CS"/>
</dbReference>
<comment type="function">
    <text evidence="2 12">Catalyzes the synthesis of 5,6-dihydrouridine (D), a modified base found in the D-loop of most tRNAs, via the reduction of the C5-C6 double bond in target uridines.</text>
</comment>
<evidence type="ECO:0000256" key="11">
    <source>
        <dbReference type="ARBA" id="ARBA00048802"/>
    </source>
</evidence>
<evidence type="ECO:0000256" key="7">
    <source>
        <dbReference type="ARBA" id="ARBA00022857"/>
    </source>
</evidence>
<accession>A0A8T7LWA1</accession>
<feature type="binding site" evidence="14">
    <location>
        <position position="80"/>
    </location>
    <ligand>
        <name>FMN</name>
        <dbReference type="ChEBI" id="CHEBI:58210"/>
    </ligand>
</feature>
<evidence type="ECO:0000256" key="12">
    <source>
        <dbReference type="PIRNR" id="PIRNR006621"/>
    </source>
</evidence>
<comment type="cofactor">
    <cofactor evidence="1 12 14">
        <name>FMN</name>
        <dbReference type="ChEBI" id="CHEBI:58210"/>
    </cofactor>
</comment>
<dbReference type="SUPFAM" id="SSF51395">
    <property type="entry name" value="FMN-linked oxidoreductases"/>
    <property type="match status" value="1"/>
</dbReference>
<dbReference type="PIRSF" id="PIRSF006621">
    <property type="entry name" value="Dus"/>
    <property type="match status" value="1"/>
</dbReference>
<evidence type="ECO:0000256" key="6">
    <source>
        <dbReference type="ARBA" id="ARBA00022694"/>
    </source>
</evidence>
<reference evidence="16 18" key="1">
    <citation type="submission" date="2020-06" db="EMBL/GenBank/DDBJ databases">
        <title>Anoxygenic phototrophic Chloroflexota member uses a Type I reaction center.</title>
        <authorList>
            <person name="Tsuji J.M."/>
            <person name="Shaw N.A."/>
            <person name="Nagashima S."/>
            <person name="Venkiteswaran J."/>
            <person name="Schiff S.L."/>
            <person name="Hanada S."/>
            <person name="Tank M."/>
            <person name="Neufeld J.D."/>
        </authorList>
    </citation>
    <scope>NUCLEOTIDE SEQUENCE [LARGE SCALE GENOMIC DNA]</scope>
    <source>
        <strain evidence="16">L227-S17</strain>
    </source>
</reference>
<evidence type="ECO:0000256" key="10">
    <source>
        <dbReference type="ARBA" id="ARBA00048205"/>
    </source>
</evidence>
<keyword evidence="14" id="KW-0547">Nucleotide-binding</keyword>
<dbReference type="GO" id="GO:0000049">
    <property type="term" value="F:tRNA binding"/>
    <property type="evidence" value="ECO:0007669"/>
    <property type="project" value="UniProtKB-KW"/>
</dbReference>
<feature type="active site" description="Proton donor" evidence="13">
    <location>
        <position position="110"/>
    </location>
</feature>
<keyword evidence="5 12" id="KW-0288">FMN</keyword>
<evidence type="ECO:0000256" key="5">
    <source>
        <dbReference type="ARBA" id="ARBA00022643"/>
    </source>
</evidence>
<feature type="binding site" evidence="14">
    <location>
        <begin position="234"/>
        <end position="235"/>
    </location>
    <ligand>
        <name>FMN</name>
        <dbReference type="ChEBI" id="CHEBI:58210"/>
    </ligand>
</feature>
<evidence type="ECO:0000256" key="13">
    <source>
        <dbReference type="PIRSR" id="PIRSR006621-1"/>
    </source>
</evidence>
<proteinExistence type="inferred from homology"/>
<gene>
    <name evidence="16" type="ORF">HXX08_05010</name>
    <name evidence="17" type="ORF">OZ401_000350</name>
</gene>
<dbReference type="CDD" id="cd02801">
    <property type="entry name" value="DUS_like_FMN"/>
    <property type="match status" value="1"/>
</dbReference>
<dbReference type="PANTHER" id="PTHR45846">
    <property type="entry name" value="TRNA-DIHYDROURIDINE(47) SYNTHASE [NAD(P)(+)]-LIKE"/>
    <property type="match status" value="1"/>
</dbReference>
<keyword evidence="8" id="KW-0694">RNA-binding</keyword>
<evidence type="ECO:0000259" key="15">
    <source>
        <dbReference type="Pfam" id="PF01207"/>
    </source>
</evidence>
<dbReference type="Proteomes" id="UP001431572">
    <property type="component" value="Chromosome 1"/>
</dbReference>
<evidence type="ECO:0000256" key="9">
    <source>
        <dbReference type="ARBA" id="ARBA00023002"/>
    </source>
</evidence>
<evidence type="ECO:0000256" key="3">
    <source>
        <dbReference type="ARBA" id="ARBA00022555"/>
    </source>
</evidence>
<feature type="binding site" evidence="14">
    <location>
        <position position="149"/>
    </location>
    <ligand>
        <name>FMN</name>
        <dbReference type="ChEBI" id="CHEBI:58210"/>
    </ligand>
</feature>
<feature type="binding site" evidence="14">
    <location>
        <begin position="26"/>
        <end position="28"/>
    </location>
    <ligand>
        <name>FMN</name>
        <dbReference type="ChEBI" id="CHEBI:58210"/>
    </ligand>
</feature>
<dbReference type="EMBL" id="CP128399">
    <property type="protein sequence ID" value="WJW67099.1"/>
    <property type="molecule type" value="Genomic_DNA"/>
</dbReference>
<dbReference type="InterPro" id="IPR035587">
    <property type="entry name" value="DUS-like_FMN-bd"/>
</dbReference>
<evidence type="ECO:0000313" key="16">
    <source>
        <dbReference type="EMBL" id="NWJ45223.1"/>
    </source>
</evidence>
<feature type="binding site" evidence="14">
    <location>
        <position position="179"/>
    </location>
    <ligand>
        <name>FMN</name>
        <dbReference type="ChEBI" id="CHEBI:58210"/>
    </ligand>
</feature>
<keyword evidence="6 12" id="KW-0819">tRNA processing</keyword>
<dbReference type="GO" id="GO:0017150">
    <property type="term" value="F:tRNA dihydrouridine synthase activity"/>
    <property type="evidence" value="ECO:0007669"/>
    <property type="project" value="InterPro"/>
</dbReference>
<evidence type="ECO:0000313" key="19">
    <source>
        <dbReference type="Proteomes" id="UP001431572"/>
    </source>
</evidence>
<dbReference type="EC" id="1.3.1.-" evidence="12"/>
<sequence>MFAKETTQLHKFSWETLPEGYVCLSPMAGVTDSAFRQICKQHGADVVFTEMASASMMLAAPARSATFLRYNELERPIICQIMGGDPKVMAEAARVVQDLGFDGVDINMGCPEKKIVGNACGSSLLKDADTAARIVEAMTQAVDIPVSVKMRSGFLDSQIVQPYFSKRMEEAGAKALAIHPRTKEQGYHGRADWSITRQIVEVVNVPVGGSGDINSHEAIARMRAETGAKFAWVARGSMGNPWIFEKERVLPPTISEVIETALAHARLALELKGPHGLIEMRKHLAWYFSGFPGAVALRDQVKKIFTIEQIEDLVEPYRGLNDLRHDHTRSFEQKEVAA</sequence>
<feature type="domain" description="DUS-like FMN-binding" evidence="15">
    <location>
        <begin position="24"/>
        <end position="311"/>
    </location>
</feature>
<evidence type="ECO:0000313" key="18">
    <source>
        <dbReference type="Proteomes" id="UP000521676"/>
    </source>
</evidence>